<evidence type="ECO:0000256" key="1">
    <source>
        <dbReference type="SAM" id="MobiDB-lite"/>
    </source>
</evidence>
<protein>
    <submittedName>
        <fullName evidence="2">Uncharacterized protein</fullName>
    </submittedName>
</protein>
<dbReference type="EMBL" id="DRMS01000218">
    <property type="protein sequence ID" value="HFC92302.1"/>
    <property type="molecule type" value="Genomic_DNA"/>
</dbReference>
<organism evidence="2">
    <name type="scientific">Leucothrix mucor</name>
    <dbReference type="NCBI Taxonomy" id="45248"/>
    <lineage>
        <taxon>Bacteria</taxon>
        <taxon>Pseudomonadati</taxon>
        <taxon>Pseudomonadota</taxon>
        <taxon>Gammaproteobacteria</taxon>
        <taxon>Thiotrichales</taxon>
        <taxon>Thiotrichaceae</taxon>
        <taxon>Leucothrix</taxon>
    </lineage>
</organism>
<feature type="region of interest" description="Disordered" evidence="1">
    <location>
        <begin position="142"/>
        <end position="170"/>
    </location>
</feature>
<evidence type="ECO:0000313" key="2">
    <source>
        <dbReference type="EMBL" id="HFC92302.1"/>
    </source>
</evidence>
<name>A0A7V2WV31_LEUMU</name>
<dbReference type="Proteomes" id="UP000885750">
    <property type="component" value="Unassembled WGS sequence"/>
</dbReference>
<feature type="compositionally biased region" description="Polar residues" evidence="1">
    <location>
        <begin position="142"/>
        <end position="151"/>
    </location>
</feature>
<accession>A0A7V2WV31</accession>
<proteinExistence type="predicted"/>
<reference evidence="2" key="1">
    <citation type="journal article" date="2020" name="mSystems">
        <title>Genome- and Community-Level Interaction Insights into Carbon Utilization and Element Cycling Functions of Hydrothermarchaeota in Hydrothermal Sediment.</title>
        <authorList>
            <person name="Zhou Z."/>
            <person name="Liu Y."/>
            <person name="Xu W."/>
            <person name="Pan J."/>
            <person name="Luo Z.H."/>
            <person name="Li M."/>
        </authorList>
    </citation>
    <scope>NUCLEOTIDE SEQUENCE [LARGE SCALE GENOMIC DNA]</scope>
    <source>
        <strain evidence="2">HyVt-493</strain>
    </source>
</reference>
<gene>
    <name evidence="2" type="ORF">ENJ51_05760</name>
</gene>
<comment type="caution">
    <text evidence="2">The sequence shown here is derived from an EMBL/GenBank/DDBJ whole genome shotgun (WGS) entry which is preliminary data.</text>
</comment>
<sequence length="203" mass="22170">MKNIIIGLGFLTFLVVSYFAYDLLIKKSNPCGQLFEQTSASLTTKINVLEKDTSLTIGRNRIQELSASAQQMALSLQSCCIAAQTDKISGEQFLQCQTGTTTYANRLDVIAARLATLEEAKKSEPTTIAMADNLNNQKIAPQQPVAPNTLQPRKMPTPPAMVSKSKPHSILKSKTKKEQLDLLIDEALAVSVDYQKKVAGVVK</sequence>
<dbReference type="AlphaFoldDB" id="A0A7V2WV31"/>